<comment type="similarity">
    <text evidence="2">Belongs to the GTP cyclohydrolase IV family.</text>
</comment>
<dbReference type="HOGENOM" id="CLU_062816_1_1_9"/>
<reference evidence="3 4" key="1">
    <citation type="submission" date="2011-01" db="EMBL/GenBank/DDBJ databases">
        <authorList>
            <person name="Weinstock G."/>
            <person name="Sodergren E."/>
            <person name="Clifton S."/>
            <person name="Fulton L."/>
            <person name="Fulton B."/>
            <person name="Courtney L."/>
            <person name="Fronick C."/>
            <person name="Harrison M."/>
            <person name="Strong C."/>
            <person name="Farmer C."/>
            <person name="Delahaunty K."/>
            <person name="Markovic C."/>
            <person name="Hall O."/>
            <person name="Minx P."/>
            <person name="Tomlinson C."/>
            <person name="Mitreva M."/>
            <person name="Hou S."/>
            <person name="Chen J."/>
            <person name="Wollam A."/>
            <person name="Pepin K.H."/>
            <person name="Johnson M."/>
            <person name="Bhonagiri V."/>
            <person name="Zhang X."/>
            <person name="Suruliraj S."/>
            <person name="Warren W."/>
            <person name="Chinwalla A."/>
            <person name="Mardis E.R."/>
            <person name="Wilson R.K."/>
        </authorList>
    </citation>
    <scope>NUCLEOTIDE SEQUENCE [LARGE SCALE GENOMIC DNA]</scope>
    <source>
        <strain evidence="3 4">YIT 12067</strain>
    </source>
</reference>
<protein>
    <recommendedName>
        <fullName evidence="2">GTP cyclohydrolase FolE2</fullName>
        <ecNumber evidence="2">3.5.4.16</ecNumber>
    </recommendedName>
</protein>
<evidence type="ECO:0000256" key="2">
    <source>
        <dbReference type="HAMAP-Rule" id="MF_01527"/>
    </source>
</evidence>
<dbReference type="InterPro" id="IPR022838">
    <property type="entry name" value="GTP_cyclohydrolase_FolE2"/>
</dbReference>
<dbReference type="AlphaFoldDB" id="E8LD20"/>
<organism evidence="3 4">
    <name type="scientific">Phascolarctobacterium succinatutens YIT 12067</name>
    <dbReference type="NCBI Taxonomy" id="626939"/>
    <lineage>
        <taxon>Bacteria</taxon>
        <taxon>Bacillati</taxon>
        <taxon>Bacillota</taxon>
        <taxon>Negativicutes</taxon>
        <taxon>Acidaminococcales</taxon>
        <taxon>Acidaminococcaceae</taxon>
        <taxon>Phascolarctobacterium</taxon>
    </lineage>
</organism>
<dbReference type="HAMAP" id="MF_01527_B">
    <property type="entry name" value="GTP_cyclohydrol_B"/>
    <property type="match status" value="1"/>
</dbReference>
<dbReference type="Pfam" id="PF02649">
    <property type="entry name" value="GCHY-1"/>
    <property type="match status" value="1"/>
</dbReference>
<comment type="catalytic activity">
    <reaction evidence="2">
        <text>GTP + H2O = 7,8-dihydroneopterin 3'-triphosphate + formate + H(+)</text>
        <dbReference type="Rhea" id="RHEA:17473"/>
        <dbReference type="ChEBI" id="CHEBI:15377"/>
        <dbReference type="ChEBI" id="CHEBI:15378"/>
        <dbReference type="ChEBI" id="CHEBI:15740"/>
        <dbReference type="ChEBI" id="CHEBI:37565"/>
        <dbReference type="ChEBI" id="CHEBI:58462"/>
        <dbReference type="EC" id="3.5.4.16"/>
    </reaction>
</comment>
<comment type="function">
    <text evidence="2">Converts GTP to 7,8-dihydroneopterin triphosphate.</text>
</comment>
<gene>
    <name evidence="2" type="primary">folE2</name>
    <name evidence="3" type="ORF">HMPREF9443_00744</name>
</gene>
<dbReference type="PANTHER" id="PTHR36445:SF1">
    <property type="entry name" value="GTP CYCLOHYDROLASE MPTA"/>
    <property type="match status" value="1"/>
</dbReference>
<feature type="site" description="May be catalytically important" evidence="2">
    <location>
        <position position="146"/>
    </location>
</feature>
<dbReference type="Proteomes" id="UP000004923">
    <property type="component" value="Unassembled WGS sequence"/>
</dbReference>
<keyword evidence="1 2" id="KW-0378">Hydrolase</keyword>
<comment type="pathway">
    <text evidence="2">Cofactor biosynthesis; 7,8-dihydroneopterin triphosphate biosynthesis; 7,8-dihydroneopterin triphosphate from GTP: step 1/1.</text>
</comment>
<dbReference type="GO" id="GO:0003934">
    <property type="term" value="F:GTP cyclohydrolase I activity"/>
    <property type="evidence" value="ECO:0007669"/>
    <property type="project" value="UniProtKB-UniRule"/>
</dbReference>
<dbReference type="EC" id="3.5.4.16" evidence="2"/>
<dbReference type="Gene3D" id="3.10.270.10">
    <property type="entry name" value="Urate Oxidase"/>
    <property type="match status" value="1"/>
</dbReference>
<evidence type="ECO:0000313" key="4">
    <source>
        <dbReference type="Proteomes" id="UP000004923"/>
    </source>
</evidence>
<sequence>MNDVKDVQSEKDLRNIPLKHVGIKGLRWPIELRDKARGTQHSVAEVTLAVDLPHDMRGTHMSRFVECLRTLGPVGLADVEAILDQLKQHLQAERAFIELKFPYFVTKKAPVSGMEAPMDIDCVYKAEKGEKLRWRITAVVPVQTLCPCSKEISEYGAHNQRAWAKLEVEAQEMVWLEELVEYAEASASTPLYGLLKRPDEKYVTEHAYENPRFVEDAVREVALRLEADKRITWYRAEVESMESIHNHNAFAVVEKGENECY</sequence>
<accession>E8LD20</accession>
<name>E8LD20_9FIRM</name>
<keyword evidence="4" id="KW-1185">Reference proteome</keyword>
<evidence type="ECO:0000313" key="3">
    <source>
        <dbReference type="EMBL" id="EFY05260.1"/>
    </source>
</evidence>
<dbReference type="EMBL" id="AEVN01000029">
    <property type="protein sequence ID" value="EFY05260.1"/>
    <property type="molecule type" value="Genomic_DNA"/>
</dbReference>
<dbReference type="InterPro" id="IPR003801">
    <property type="entry name" value="GTP_cyclohydrolase_FolE2/MptA"/>
</dbReference>
<proteinExistence type="inferred from homology"/>
<evidence type="ECO:0000256" key="1">
    <source>
        <dbReference type="ARBA" id="ARBA00022801"/>
    </source>
</evidence>
<dbReference type="PANTHER" id="PTHR36445">
    <property type="entry name" value="GTP CYCLOHYDROLASE MPTA"/>
    <property type="match status" value="1"/>
</dbReference>
<comment type="caution">
    <text evidence="3">The sequence shown here is derived from an EMBL/GenBank/DDBJ whole genome shotgun (WGS) entry which is preliminary data.</text>
</comment>
<dbReference type="GO" id="GO:0046654">
    <property type="term" value="P:tetrahydrofolate biosynthetic process"/>
    <property type="evidence" value="ECO:0007669"/>
    <property type="project" value="UniProtKB-UniRule"/>
</dbReference>
<dbReference type="UniPathway" id="UPA00848">
    <property type="reaction ID" value="UER00151"/>
</dbReference>
<dbReference type="NCBIfam" id="NF010200">
    <property type="entry name" value="PRK13674.1-1"/>
    <property type="match status" value="1"/>
</dbReference>
<dbReference type="eggNOG" id="COG1469">
    <property type="taxonomic scope" value="Bacteria"/>
</dbReference>